<evidence type="ECO:0000256" key="2">
    <source>
        <dbReference type="HAMAP-Rule" id="MF_01527"/>
    </source>
</evidence>
<dbReference type="HAMAP" id="MF_01527_B">
    <property type="entry name" value="GTP_cyclohydrol_B"/>
    <property type="match status" value="1"/>
</dbReference>
<reference evidence="3" key="1">
    <citation type="submission" date="2022-07" db="EMBL/GenBank/DDBJ databases">
        <title>Enhanced cultured diversity of the mouse gut microbiota enables custom-made synthetic communities.</title>
        <authorList>
            <person name="Afrizal A."/>
        </authorList>
    </citation>
    <scope>NUCLEOTIDE SEQUENCE</scope>
    <source>
        <strain evidence="3">DSM 29482</strain>
    </source>
</reference>
<dbReference type="Gene3D" id="3.10.270.10">
    <property type="entry name" value="Urate Oxidase"/>
    <property type="match status" value="1"/>
</dbReference>
<dbReference type="Proteomes" id="UP001142078">
    <property type="component" value="Unassembled WGS sequence"/>
</dbReference>
<comment type="catalytic activity">
    <reaction evidence="2">
        <text>GTP + H2O = 7,8-dihydroneopterin 3'-triphosphate + formate + H(+)</text>
        <dbReference type="Rhea" id="RHEA:17473"/>
        <dbReference type="ChEBI" id="CHEBI:15377"/>
        <dbReference type="ChEBI" id="CHEBI:15378"/>
        <dbReference type="ChEBI" id="CHEBI:15740"/>
        <dbReference type="ChEBI" id="CHEBI:37565"/>
        <dbReference type="ChEBI" id="CHEBI:58462"/>
        <dbReference type="EC" id="3.5.4.16"/>
    </reaction>
</comment>
<dbReference type="NCBIfam" id="NF010200">
    <property type="entry name" value="PRK13674.1-1"/>
    <property type="match status" value="1"/>
</dbReference>
<keyword evidence="4" id="KW-1185">Reference proteome</keyword>
<proteinExistence type="inferred from homology"/>
<dbReference type="EMBL" id="JANJZL010000001">
    <property type="protein sequence ID" value="MCR2042947.1"/>
    <property type="molecule type" value="Genomic_DNA"/>
</dbReference>
<comment type="function">
    <text evidence="2">Converts GTP to 7,8-dihydroneopterin triphosphate.</text>
</comment>
<organism evidence="3 4">
    <name type="scientific">Anaerosalibacter massiliensis</name>
    <dbReference type="NCBI Taxonomy" id="1347392"/>
    <lineage>
        <taxon>Bacteria</taxon>
        <taxon>Bacillati</taxon>
        <taxon>Bacillota</taxon>
        <taxon>Tissierellia</taxon>
        <taxon>Tissierellales</taxon>
        <taxon>Sporanaerobacteraceae</taxon>
        <taxon>Anaerosalibacter</taxon>
    </lineage>
</organism>
<dbReference type="OrthoDB" id="9774824at2"/>
<dbReference type="PANTHER" id="PTHR36445">
    <property type="entry name" value="GTP CYCLOHYDROLASE MPTA"/>
    <property type="match status" value="1"/>
</dbReference>
<evidence type="ECO:0000313" key="3">
    <source>
        <dbReference type="EMBL" id="MCR2042947.1"/>
    </source>
</evidence>
<name>A0A9X2S5U5_9FIRM</name>
<accession>A0A9X2S5U5</accession>
<dbReference type="InterPro" id="IPR022838">
    <property type="entry name" value="GTP_cyclohydrolase_FolE2"/>
</dbReference>
<sequence length="256" mass="29498">MEDIQKQIDTRNIALKKVGIKDFKWPISVLDKENKRQDTIAQIDAAVSLSHDIKGTHMSRFVEIIKKMKRVSPKSIEETLDDMTKKLDSKSAYMKIGFDYFIKKVSPVTEIKSLTDIRCYYKATKEEKLKLLMGISVPVITLCPCSKAISEFGAHNQRAIVDILVEMNSRVWIEEIVKIAEESSSSPVYPLLKRKDEKYITEQSYLNPRFVEDVAREAALKLEKNKKIDWYSVKVESIESIHNHSAFAYTEKGYIL</sequence>
<dbReference type="GO" id="GO:0046654">
    <property type="term" value="P:tetrahydrofolate biosynthetic process"/>
    <property type="evidence" value="ECO:0007669"/>
    <property type="project" value="UniProtKB-UniRule"/>
</dbReference>
<feature type="site" description="May be catalytically important" evidence="2">
    <location>
        <position position="143"/>
    </location>
</feature>
<evidence type="ECO:0000313" key="4">
    <source>
        <dbReference type="Proteomes" id="UP001142078"/>
    </source>
</evidence>
<protein>
    <recommendedName>
        <fullName evidence="2">GTP cyclohydrolase FolE2</fullName>
        <ecNumber evidence="2">3.5.4.16</ecNumber>
    </recommendedName>
</protein>
<dbReference type="InterPro" id="IPR003801">
    <property type="entry name" value="GTP_cyclohydrolase_FolE2/MptA"/>
</dbReference>
<dbReference type="Pfam" id="PF02649">
    <property type="entry name" value="GCHY-1"/>
    <property type="match status" value="1"/>
</dbReference>
<evidence type="ECO:0000256" key="1">
    <source>
        <dbReference type="ARBA" id="ARBA00022801"/>
    </source>
</evidence>
<comment type="similarity">
    <text evidence="2">Belongs to the GTP cyclohydrolase IV family.</text>
</comment>
<comment type="caution">
    <text evidence="3">The sequence shown here is derived from an EMBL/GenBank/DDBJ whole genome shotgun (WGS) entry which is preliminary data.</text>
</comment>
<dbReference type="GO" id="GO:0003934">
    <property type="term" value="F:GTP cyclohydrolase I activity"/>
    <property type="evidence" value="ECO:0007669"/>
    <property type="project" value="UniProtKB-UniRule"/>
</dbReference>
<comment type="pathway">
    <text evidence="2">Cofactor biosynthesis; 7,8-dihydroneopterin triphosphate biosynthesis; 7,8-dihydroneopterin triphosphate from GTP: step 1/1.</text>
</comment>
<dbReference type="PANTHER" id="PTHR36445:SF1">
    <property type="entry name" value="GTP CYCLOHYDROLASE MPTA"/>
    <property type="match status" value="1"/>
</dbReference>
<dbReference type="RefSeq" id="WP_042681387.1">
    <property type="nucleotide sequence ID" value="NZ_CABKTM010000043.1"/>
</dbReference>
<gene>
    <name evidence="2 3" type="primary">folE2</name>
    <name evidence="3" type="ORF">NSA23_02330</name>
</gene>
<dbReference type="AlphaFoldDB" id="A0A9X2S5U5"/>
<dbReference type="EC" id="3.5.4.16" evidence="2"/>
<keyword evidence="1 2" id="KW-0378">Hydrolase</keyword>